<dbReference type="InterPro" id="IPR011711">
    <property type="entry name" value="GntR_C"/>
</dbReference>
<keyword evidence="6" id="KW-1185">Reference proteome</keyword>
<dbReference type="EMBL" id="CYHE01000004">
    <property type="protein sequence ID" value="CUA95856.1"/>
    <property type="molecule type" value="Genomic_DNA"/>
</dbReference>
<feature type="domain" description="GntR C-terminal" evidence="4">
    <location>
        <begin position="2"/>
        <end position="28"/>
    </location>
</feature>
<dbReference type="Proteomes" id="UP000183900">
    <property type="component" value="Unassembled WGS sequence"/>
</dbReference>
<dbReference type="Gene3D" id="1.20.120.530">
    <property type="entry name" value="GntR ligand-binding domain-like"/>
    <property type="match status" value="1"/>
</dbReference>
<dbReference type="SUPFAM" id="SSF48008">
    <property type="entry name" value="GntR ligand-binding domain-like"/>
    <property type="match status" value="1"/>
</dbReference>
<protein>
    <submittedName>
        <fullName evidence="5">FCD domain</fullName>
    </submittedName>
</protein>
<reference evidence="6" key="1">
    <citation type="submission" date="2015-08" db="EMBL/GenBank/DDBJ databases">
        <authorList>
            <person name="Varghese N."/>
        </authorList>
    </citation>
    <scope>NUCLEOTIDE SEQUENCE [LARGE SCALE GENOMIC DNA]</scope>
    <source>
        <strain evidence="6">DSM 23407</strain>
    </source>
</reference>
<gene>
    <name evidence="5" type="ORF">Ga0061067_104191</name>
</gene>
<dbReference type="Pfam" id="PF07729">
    <property type="entry name" value="FCD"/>
    <property type="match status" value="1"/>
</dbReference>
<evidence type="ECO:0000256" key="2">
    <source>
        <dbReference type="ARBA" id="ARBA00023125"/>
    </source>
</evidence>
<dbReference type="AlphaFoldDB" id="A0A0K6HYF2"/>
<dbReference type="InterPro" id="IPR008920">
    <property type="entry name" value="TF_FadR/GntR_C"/>
</dbReference>
<accession>A0A0K6HYF2</accession>
<sequence length="51" mass="5687">MQEHRDILNALEAGDTAAAERLMRSHIQVQTAVYGELRGEFAMRTLEQASA</sequence>
<keyword evidence="2" id="KW-0238">DNA-binding</keyword>
<evidence type="ECO:0000259" key="4">
    <source>
        <dbReference type="Pfam" id="PF07729"/>
    </source>
</evidence>
<evidence type="ECO:0000256" key="3">
    <source>
        <dbReference type="ARBA" id="ARBA00023163"/>
    </source>
</evidence>
<evidence type="ECO:0000256" key="1">
    <source>
        <dbReference type="ARBA" id="ARBA00023015"/>
    </source>
</evidence>
<keyword evidence="1" id="KW-0805">Transcription regulation</keyword>
<evidence type="ECO:0000313" key="5">
    <source>
        <dbReference type="EMBL" id="CUA95856.1"/>
    </source>
</evidence>
<dbReference type="GO" id="GO:0003677">
    <property type="term" value="F:DNA binding"/>
    <property type="evidence" value="ECO:0007669"/>
    <property type="project" value="UniProtKB-KW"/>
</dbReference>
<name>A0A0K6HYF2_9HYPH</name>
<keyword evidence="3" id="KW-0804">Transcription</keyword>
<organism evidence="5 6">
    <name type="scientific">Pannonibacter indicus</name>
    <dbReference type="NCBI Taxonomy" id="466044"/>
    <lineage>
        <taxon>Bacteria</taxon>
        <taxon>Pseudomonadati</taxon>
        <taxon>Pseudomonadota</taxon>
        <taxon>Alphaproteobacteria</taxon>
        <taxon>Hyphomicrobiales</taxon>
        <taxon>Stappiaceae</taxon>
        <taxon>Pannonibacter</taxon>
    </lineage>
</organism>
<evidence type="ECO:0000313" key="6">
    <source>
        <dbReference type="Proteomes" id="UP000183900"/>
    </source>
</evidence>
<proteinExistence type="predicted"/>